<proteinExistence type="predicted"/>
<dbReference type="Proteomes" id="UP001344251">
    <property type="component" value="Chromosome"/>
</dbReference>
<feature type="chain" id="PRO_5045938253" description="Lipoprotein" evidence="1">
    <location>
        <begin position="26"/>
        <end position="152"/>
    </location>
</feature>
<accession>A0ABZ1FCI9</accession>
<evidence type="ECO:0000313" key="3">
    <source>
        <dbReference type="Proteomes" id="UP001344251"/>
    </source>
</evidence>
<evidence type="ECO:0008006" key="4">
    <source>
        <dbReference type="Google" id="ProtNLM"/>
    </source>
</evidence>
<reference evidence="2 3" key="1">
    <citation type="submission" date="2022-10" db="EMBL/GenBank/DDBJ databases">
        <title>The complete genomes of actinobacterial strains from the NBC collection.</title>
        <authorList>
            <person name="Joergensen T.S."/>
            <person name="Alvarez Arevalo M."/>
            <person name="Sterndorff E.B."/>
            <person name="Faurdal D."/>
            <person name="Vuksanovic O."/>
            <person name="Mourched A.-S."/>
            <person name="Charusanti P."/>
            <person name="Shaw S."/>
            <person name="Blin K."/>
            <person name="Weber T."/>
        </authorList>
    </citation>
    <scope>NUCLEOTIDE SEQUENCE [LARGE SCALE GENOMIC DNA]</scope>
    <source>
        <strain evidence="2 3">NBC 01774</strain>
    </source>
</reference>
<dbReference type="RefSeq" id="WP_326616838.1">
    <property type="nucleotide sequence ID" value="NZ_CP109106.1"/>
</dbReference>
<gene>
    <name evidence="2" type="ORF">OG863_05900</name>
</gene>
<dbReference type="EMBL" id="CP109106">
    <property type="protein sequence ID" value="WSB67538.1"/>
    <property type="molecule type" value="Genomic_DNA"/>
</dbReference>
<sequence>MKTRAALTALTAAGILAGPVAAAHAAPVIPPQGCPKGSIQYTKDNGPAGKLPYTKSIDLCANKKTNKLYTADGDWYTKKAAAGPVYMKLIIDKPKAKPYAYNGKKWIKAKKVAGTAHVYRAEWKMKKALGFPDHTRVHIQIKGHGNTPAITL</sequence>
<organism evidence="2 3">
    <name type="scientific">Streptomyces decoyicus</name>
    <dbReference type="NCBI Taxonomy" id="249567"/>
    <lineage>
        <taxon>Bacteria</taxon>
        <taxon>Bacillati</taxon>
        <taxon>Actinomycetota</taxon>
        <taxon>Actinomycetes</taxon>
        <taxon>Kitasatosporales</taxon>
        <taxon>Streptomycetaceae</taxon>
        <taxon>Streptomyces</taxon>
    </lineage>
</organism>
<keyword evidence="1" id="KW-0732">Signal</keyword>
<keyword evidence="3" id="KW-1185">Reference proteome</keyword>
<evidence type="ECO:0000313" key="2">
    <source>
        <dbReference type="EMBL" id="WSB67538.1"/>
    </source>
</evidence>
<evidence type="ECO:0000256" key="1">
    <source>
        <dbReference type="SAM" id="SignalP"/>
    </source>
</evidence>
<feature type="signal peptide" evidence="1">
    <location>
        <begin position="1"/>
        <end position="25"/>
    </location>
</feature>
<name>A0ABZ1FCI9_9ACTN</name>
<protein>
    <recommendedName>
        <fullName evidence="4">Lipoprotein</fullName>
    </recommendedName>
</protein>